<gene>
    <name evidence="2" type="ORF">ACFQ24_09395</name>
</gene>
<dbReference type="RefSeq" id="WP_380910614.1">
    <property type="nucleotide sequence ID" value="NZ_JBHTLS010000119.1"/>
</dbReference>
<sequence length="262" mass="28543">MDYIDFSGSANASKHARRALERAISFFNAHKKEPTRLSAVATTWNYSPASSGLQQTVAALKQYGLLDEVRGEGERRLQISDLARTILADQRPGARDRGILEAATKPRLIQEYVAKWVPHRPSDSHCQSELEFDKGFVSAAARQFLKVFDETVAYAGLDKRDSISDDASVSDGVETSEDGSGSIEHDLRGRAKSAAPVVNAKGKPLSERLQVVTTGNQLTVSAALINGREVDKLIRILQANKILLDDDDDSEFITVSGKVSTA</sequence>
<protein>
    <submittedName>
        <fullName evidence="2">Uncharacterized protein</fullName>
    </submittedName>
</protein>
<dbReference type="Proteomes" id="UP001597203">
    <property type="component" value="Unassembled WGS sequence"/>
</dbReference>
<feature type="region of interest" description="Disordered" evidence="1">
    <location>
        <begin position="165"/>
        <end position="196"/>
    </location>
</feature>
<keyword evidence="3" id="KW-1185">Reference proteome</keyword>
<dbReference type="EMBL" id="JBHTLS010000119">
    <property type="protein sequence ID" value="MFD1105084.1"/>
    <property type="molecule type" value="Genomic_DNA"/>
</dbReference>
<evidence type="ECO:0000313" key="2">
    <source>
        <dbReference type="EMBL" id="MFD1105084.1"/>
    </source>
</evidence>
<evidence type="ECO:0000313" key="3">
    <source>
        <dbReference type="Proteomes" id="UP001597203"/>
    </source>
</evidence>
<organism evidence="2 3">
    <name type="scientific">Sphingobium olei</name>
    <dbReference type="NCBI Taxonomy" id="420955"/>
    <lineage>
        <taxon>Bacteria</taxon>
        <taxon>Pseudomonadati</taxon>
        <taxon>Pseudomonadota</taxon>
        <taxon>Alphaproteobacteria</taxon>
        <taxon>Sphingomonadales</taxon>
        <taxon>Sphingomonadaceae</taxon>
        <taxon>Sphingobium</taxon>
    </lineage>
</organism>
<evidence type="ECO:0000256" key="1">
    <source>
        <dbReference type="SAM" id="MobiDB-lite"/>
    </source>
</evidence>
<accession>A0ABW3P1A1</accession>
<reference evidence="3" key="1">
    <citation type="journal article" date="2019" name="Int. J. Syst. Evol. Microbiol.">
        <title>The Global Catalogue of Microorganisms (GCM) 10K type strain sequencing project: providing services to taxonomists for standard genome sequencing and annotation.</title>
        <authorList>
            <consortium name="The Broad Institute Genomics Platform"/>
            <consortium name="The Broad Institute Genome Sequencing Center for Infectious Disease"/>
            <person name="Wu L."/>
            <person name="Ma J."/>
        </authorList>
    </citation>
    <scope>NUCLEOTIDE SEQUENCE [LARGE SCALE GENOMIC DNA]</scope>
    <source>
        <strain evidence="3">CCUG 54329</strain>
    </source>
</reference>
<name>A0ABW3P1A1_9SPHN</name>
<comment type="caution">
    <text evidence="2">The sequence shown here is derived from an EMBL/GenBank/DDBJ whole genome shotgun (WGS) entry which is preliminary data.</text>
</comment>
<proteinExistence type="predicted"/>